<evidence type="ECO:0000256" key="2">
    <source>
        <dbReference type="ARBA" id="ARBA00022448"/>
    </source>
</evidence>
<dbReference type="STRING" id="432608.A6V39_01385"/>
<dbReference type="PANTHER" id="PTHR30009">
    <property type="entry name" value="CYTOCHROME C-TYPE SYNTHESIS PROTEIN AND PTS TRANSMEMBRANE COMPONENT"/>
    <property type="match status" value="1"/>
</dbReference>
<evidence type="ECO:0000256" key="12">
    <source>
        <dbReference type="SAM" id="Phobius"/>
    </source>
</evidence>
<protein>
    <submittedName>
        <fullName evidence="15">PTS sugar transporter subunit IIA</fullName>
    </submittedName>
</protein>
<feature type="transmembrane region" description="Helical" evidence="12">
    <location>
        <begin position="101"/>
        <end position="120"/>
    </location>
</feature>
<sequence length="586" mass="63592">MVSVIESQGFFNFRHSPEFKNKLKLTLSGISGAFMLPISTLAITALFLALGGFLQSVGNSNEGLKAVGQAVKSISFPILQAIPLLFCVAFAVAFCNNDPTYVWGSIIGYLVFLSTQNAFIKPNGTGTEGYKVLFPGAGRDEAGKFLVTRNLGIISLNTSIFGSLLIGGVMMPYLKKNWGEVKLPTYISFFSGKRFIPLAAALGGAWLGSIFLLFWPWIGHGFSWVGNKISNAKGVDSFIFGFLEKSLIPFGLHHMFYSPLWYSSLGGDVVQSLQSPNELNGNNGGLNCAAGVLKDLLDKRELSSAMWHGDSFIGMSAISLPSNEVNGGKKVMDFLDEKGIKVGRFTQGKYPVMQFGLPAVALAMWLAADPKNRKEASATLVPAALNTFLMGITEPIEFTFLFLAPKLFYCFHTVMCGASFALMNILGAHIPSIFSGGLFEFLLLGVLPLAKGTKPECIFIVGGILAPIYYWVFTFAIWKYDLPTPGRIASAITQEATKESNSKVPEKTRKLAIAFGGWDNLGKISNCASRLRYDIIDKSKVNEAGLKAAGALAVKWVGDNHVQVIVGPKAEEINNEMVKWRGEALE</sequence>
<dbReference type="InterPro" id="IPR050429">
    <property type="entry name" value="PTS_Glucose_EIICBA"/>
</dbReference>
<dbReference type="InterPro" id="IPR013013">
    <property type="entry name" value="PTS_EIIC_1"/>
</dbReference>
<name>A0A1A9QE05_9MOLU</name>
<evidence type="ECO:0000256" key="1">
    <source>
        <dbReference type="ARBA" id="ARBA00004651"/>
    </source>
</evidence>
<dbReference type="PROSITE" id="PS51103">
    <property type="entry name" value="PTS_EIIC_TYPE_1"/>
    <property type="match status" value="1"/>
</dbReference>
<feature type="transmembrane region" description="Helical" evidence="12">
    <location>
        <begin position="74"/>
        <end position="94"/>
    </location>
</feature>
<comment type="subcellular location">
    <subcellularLocation>
        <location evidence="1">Cell membrane</location>
        <topology evidence="1">Multi-pass membrane protein</topology>
    </subcellularLocation>
</comment>
<evidence type="ECO:0000256" key="9">
    <source>
        <dbReference type="ARBA" id="ARBA00022989"/>
    </source>
</evidence>
<evidence type="ECO:0000256" key="5">
    <source>
        <dbReference type="ARBA" id="ARBA00022679"/>
    </source>
</evidence>
<keyword evidence="10 12" id="KW-0472">Membrane</keyword>
<evidence type="ECO:0000256" key="4">
    <source>
        <dbReference type="ARBA" id="ARBA00022597"/>
    </source>
</evidence>
<evidence type="ECO:0000256" key="3">
    <source>
        <dbReference type="ARBA" id="ARBA00022475"/>
    </source>
</evidence>
<dbReference type="InterPro" id="IPR036878">
    <property type="entry name" value="Glu_permease_IIB"/>
</dbReference>
<evidence type="ECO:0000313" key="15">
    <source>
        <dbReference type="EMBL" id="OAL10707.1"/>
    </source>
</evidence>
<keyword evidence="7 12" id="KW-0812">Transmembrane</keyword>
<dbReference type="GO" id="GO:0005886">
    <property type="term" value="C:plasma membrane"/>
    <property type="evidence" value="ECO:0007669"/>
    <property type="project" value="UniProtKB-SubCell"/>
</dbReference>
<dbReference type="AlphaFoldDB" id="A0A1A9QE05"/>
<keyword evidence="16" id="KW-1185">Reference proteome</keyword>
<organism evidence="15 16">
    <name type="scientific">Candidatus Mycoplasma haematobovis</name>
    <dbReference type="NCBI Taxonomy" id="432608"/>
    <lineage>
        <taxon>Bacteria</taxon>
        <taxon>Bacillati</taxon>
        <taxon>Mycoplasmatota</taxon>
        <taxon>Mollicutes</taxon>
        <taxon>Mycoplasmataceae</taxon>
        <taxon>Mycoplasma</taxon>
    </lineage>
</organism>
<evidence type="ECO:0000256" key="11">
    <source>
        <dbReference type="PROSITE-ProRule" id="PRU00421"/>
    </source>
</evidence>
<feature type="transmembrane region" description="Helical" evidence="12">
    <location>
        <begin position="153"/>
        <end position="174"/>
    </location>
</feature>
<dbReference type="Pfam" id="PF02378">
    <property type="entry name" value="PTS_EIIC"/>
    <property type="match status" value="1"/>
</dbReference>
<keyword evidence="3" id="KW-1003">Cell membrane</keyword>
<evidence type="ECO:0000256" key="10">
    <source>
        <dbReference type="ARBA" id="ARBA00023136"/>
    </source>
</evidence>
<dbReference type="Pfam" id="PF00367">
    <property type="entry name" value="PTS_EIIB"/>
    <property type="match status" value="1"/>
</dbReference>
<dbReference type="GO" id="GO:0008982">
    <property type="term" value="F:protein-N(PI)-phosphohistidine-sugar phosphotransferase activity"/>
    <property type="evidence" value="ECO:0007669"/>
    <property type="project" value="InterPro"/>
</dbReference>
<dbReference type="GO" id="GO:0016301">
    <property type="term" value="F:kinase activity"/>
    <property type="evidence" value="ECO:0007669"/>
    <property type="project" value="UniProtKB-KW"/>
</dbReference>
<evidence type="ECO:0000259" key="13">
    <source>
        <dbReference type="PROSITE" id="PS51098"/>
    </source>
</evidence>
<feature type="transmembrane region" description="Helical" evidence="12">
    <location>
        <begin position="195"/>
        <end position="218"/>
    </location>
</feature>
<dbReference type="EMBL" id="LWUJ01000010">
    <property type="protein sequence ID" value="OAL10707.1"/>
    <property type="molecule type" value="Genomic_DNA"/>
</dbReference>
<reference evidence="16" key="1">
    <citation type="submission" date="2016-04" db="EMBL/GenBank/DDBJ databases">
        <authorList>
            <person name="Quiroz-Castaneda R.E."/>
            <person name="Martinez-Ocampo F."/>
        </authorList>
    </citation>
    <scope>NUCLEOTIDE SEQUENCE [LARGE SCALE GENOMIC DNA]</scope>
    <source>
        <strain evidence="16">INIFAP01</strain>
    </source>
</reference>
<keyword evidence="9 12" id="KW-1133">Transmembrane helix</keyword>
<evidence type="ECO:0000313" key="16">
    <source>
        <dbReference type="Proteomes" id="UP000077623"/>
    </source>
</evidence>
<dbReference type="SUPFAM" id="SSF55604">
    <property type="entry name" value="Glucose permease domain IIB"/>
    <property type="match status" value="1"/>
</dbReference>
<feature type="transmembrane region" description="Helical" evidence="12">
    <location>
        <begin position="432"/>
        <end position="450"/>
    </location>
</feature>
<feature type="domain" description="PTS EIIC type-1" evidence="14">
    <location>
        <begin position="21"/>
        <end position="489"/>
    </location>
</feature>
<keyword evidence="4 15" id="KW-0762">Sugar transport</keyword>
<dbReference type="PANTHER" id="PTHR30009:SF20">
    <property type="entry name" value="PTS SYSTEM GLUCOSE-SPECIFIC EIICB COMPONENT-RELATED"/>
    <property type="match status" value="1"/>
</dbReference>
<evidence type="ECO:0000256" key="8">
    <source>
        <dbReference type="ARBA" id="ARBA00022777"/>
    </source>
</evidence>
<dbReference type="NCBIfam" id="TIGR00826">
    <property type="entry name" value="EIIB_glc"/>
    <property type="match status" value="1"/>
</dbReference>
<feature type="transmembrane region" description="Helical" evidence="12">
    <location>
        <begin position="30"/>
        <end position="54"/>
    </location>
</feature>
<accession>A0A1A9QE05</accession>
<proteinExistence type="predicted"/>
<gene>
    <name evidence="15" type="ORF">A6V39_01385</name>
</gene>
<dbReference type="PROSITE" id="PS51098">
    <property type="entry name" value="PTS_EIIB_TYPE_1"/>
    <property type="match status" value="1"/>
</dbReference>
<keyword evidence="5" id="KW-0808">Transferase</keyword>
<dbReference type="InterPro" id="IPR018113">
    <property type="entry name" value="PTrfase_EIIB_Cys"/>
</dbReference>
<feature type="transmembrane region" description="Helical" evidence="12">
    <location>
        <begin position="457"/>
        <end position="478"/>
    </location>
</feature>
<dbReference type="GO" id="GO:0009401">
    <property type="term" value="P:phosphoenolpyruvate-dependent sugar phosphotransferase system"/>
    <property type="evidence" value="ECO:0007669"/>
    <property type="project" value="UniProtKB-KW"/>
</dbReference>
<dbReference type="InterPro" id="IPR003352">
    <property type="entry name" value="PTS_EIIC"/>
</dbReference>
<feature type="transmembrane region" description="Helical" evidence="12">
    <location>
        <begin position="380"/>
        <end position="400"/>
    </location>
</feature>
<comment type="caution">
    <text evidence="15">The sequence shown here is derived from an EMBL/GenBank/DDBJ whole genome shotgun (WGS) entry which is preliminary data.</text>
</comment>
<evidence type="ECO:0000259" key="14">
    <source>
        <dbReference type="PROSITE" id="PS51103"/>
    </source>
</evidence>
<keyword evidence="6" id="KW-0598">Phosphotransferase system</keyword>
<dbReference type="Gene3D" id="3.30.1360.60">
    <property type="entry name" value="Glucose permease domain IIB"/>
    <property type="match status" value="1"/>
</dbReference>
<dbReference type="Proteomes" id="UP000077623">
    <property type="component" value="Unassembled WGS sequence"/>
</dbReference>
<keyword evidence="8" id="KW-0418">Kinase</keyword>
<keyword evidence="2" id="KW-0813">Transport</keyword>
<dbReference type="InterPro" id="IPR001996">
    <property type="entry name" value="PTS_IIB_1"/>
</dbReference>
<evidence type="ECO:0000256" key="6">
    <source>
        <dbReference type="ARBA" id="ARBA00022683"/>
    </source>
</evidence>
<feature type="domain" description="PTS EIIB type-1" evidence="13">
    <location>
        <begin position="505"/>
        <end position="586"/>
    </location>
</feature>
<dbReference type="GO" id="GO:0090563">
    <property type="term" value="F:protein-phosphocysteine-sugar phosphotransferase activity"/>
    <property type="evidence" value="ECO:0007669"/>
    <property type="project" value="TreeGrafter"/>
</dbReference>
<feature type="active site" description="Phosphocysteine intermediate; for EIIB activity" evidence="11">
    <location>
        <position position="527"/>
    </location>
</feature>
<feature type="transmembrane region" description="Helical" evidence="12">
    <location>
        <begin position="350"/>
        <end position="368"/>
    </location>
</feature>
<evidence type="ECO:0000256" key="7">
    <source>
        <dbReference type="ARBA" id="ARBA00022692"/>
    </source>
</evidence>